<evidence type="ECO:0000313" key="5">
    <source>
        <dbReference type="Proteomes" id="UP001632037"/>
    </source>
</evidence>
<organism evidence="4 5">
    <name type="scientific">Phytophthora oleae</name>
    <dbReference type="NCBI Taxonomy" id="2107226"/>
    <lineage>
        <taxon>Eukaryota</taxon>
        <taxon>Sar</taxon>
        <taxon>Stramenopiles</taxon>
        <taxon>Oomycota</taxon>
        <taxon>Peronosporomycetes</taxon>
        <taxon>Peronosporales</taxon>
        <taxon>Peronosporaceae</taxon>
        <taxon>Phytophthora</taxon>
    </lineage>
</organism>
<keyword evidence="1" id="KW-0175">Coiled coil</keyword>
<dbReference type="Pfam" id="PF00397">
    <property type="entry name" value="WW"/>
    <property type="match status" value="1"/>
</dbReference>
<evidence type="ECO:0000259" key="3">
    <source>
        <dbReference type="PROSITE" id="PS50020"/>
    </source>
</evidence>
<accession>A0ABD3FYF2</accession>
<gene>
    <name evidence="4" type="ORF">V7S43_002487</name>
</gene>
<dbReference type="CDD" id="cd00201">
    <property type="entry name" value="WW"/>
    <property type="match status" value="1"/>
</dbReference>
<sequence length="276" mass="34382">MRQRQILEQQYQKEAQRRHEREECQLMYANDLNVPEENELSKQHQKHEQFLRMQAEIRELEQHDSSIVTPDTTSTMKEKRAIQERQRLLELENERRERRELEKMRREDFYYVERILQAKAKAKEEEEKREKSRKLQKNPLEEQQKKIARMRLLDEEKRIAERETNGMRLEDLLGRQRRFCEMEKVKEQVQNEWREMKTMRTEEHECRSRWMLWDRALVQQQQEELKQQRAEARRLRRQQQREENEMKAAWVESWDHDGNKYYYNSISGVSQWEAPF</sequence>
<dbReference type="PROSITE" id="PS50020">
    <property type="entry name" value="WW_DOMAIN_2"/>
    <property type="match status" value="1"/>
</dbReference>
<dbReference type="Proteomes" id="UP001632037">
    <property type="component" value="Unassembled WGS sequence"/>
</dbReference>
<evidence type="ECO:0000256" key="1">
    <source>
        <dbReference type="SAM" id="Coils"/>
    </source>
</evidence>
<reference evidence="4 5" key="1">
    <citation type="submission" date="2024-09" db="EMBL/GenBank/DDBJ databases">
        <title>Genome sequencing and assembly of Phytophthora oleae, isolate VK10A, causative agent of rot of olive drupes.</title>
        <authorList>
            <person name="Conti Taguali S."/>
            <person name="Riolo M."/>
            <person name="La Spada F."/>
            <person name="Cacciola S.O."/>
            <person name="Dionisio G."/>
        </authorList>
    </citation>
    <scope>NUCLEOTIDE SEQUENCE [LARGE SCALE GENOMIC DNA]</scope>
    <source>
        <strain evidence="4 5">VK10A</strain>
    </source>
</reference>
<feature type="region of interest" description="Disordered" evidence="2">
    <location>
        <begin position="1"/>
        <end position="20"/>
    </location>
</feature>
<feature type="compositionally biased region" description="Polar residues" evidence="2">
    <location>
        <begin position="1"/>
        <end position="13"/>
    </location>
</feature>
<dbReference type="AlphaFoldDB" id="A0ABD3FYF2"/>
<dbReference type="InterPro" id="IPR001202">
    <property type="entry name" value="WW_dom"/>
</dbReference>
<evidence type="ECO:0000256" key="2">
    <source>
        <dbReference type="SAM" id="MobiDB-lite"/>
    </source>
</evidence>
<feature type="coiled-coil region" evidence="1">
    <location>
        <begin position="215"/>
        <end position="249"/>
    </location>
</feature>
<feature type="domain" description="WW" evidence="3">
    <location>
        <begin position="244"/>
        <end position="276"/>
    </location>
</feature>
<dbReference type="Gene3D" id="2.20.70.10">
    <property type="match status" value="1"/>
</dbReference>
<dbReference type="InterPro" id="IPR036020">
    <property type="entry name" value="WW_dom_sf"/>
</dbReference>
<dbReference type="SMART" id="SM00456">
    <property type="entry name" value="WW"/>
    <property type="match status" value="1"/>
</dbReference>
<evidence type="ECO:0000313" key="4">
    <source>
        <dbReference type="EMBL" id="KAL3671818.1"/>
    </source>
</evidence>
<dbReference type="EMBL" id="JBIMZQ010000004">
    <property type="protein sequence ID" value="KAL3671818.1"/>
    <property type="molecule type" value="Genomic_DNA"/>
</dbReference>
<protein>
    <recommendedName>
        <fullName evidence="3">WW domain-containing protein</fullName>
    </recommendedName>
</protein>
<keyword evidence="5" id="KW-1185">Reference proteome</keyword>
<proteinExistence type="predicted"/>
<name>A0ABD3FYF2_9STRA</name>
<dbReference type="SUPFAM" id="SSF51045">
    <property type="entry name" value="WW domain"/>
    <property type="match status" value="1"/>
</dbReference>
<comment type="caution">
    <text evidence="4">The sequence shown here is derived from an EMBL/GenBank/DDBJ whole genome shotgun (WGS) entry which is preliminary data.</text>
</comment>